<feature type="domain" description="FAD-binding" evidence="4">
    <location>
        <begin position="3"/>
        <end position="327"/>
    </location>
</feature>
<keyword evidence="3" id="KW-0274">FAD</keyword>
<dbReference type="InterPro" id="IPR050641">
    <property type="entry name" value="RIFMO-like"/>
</dbReference>
<name>A0A931A900_9ACTN</name>
<evidence type="ECO:0000313" key="6">
    <source>
        <dbReference type="Proteomes" id="UP000605361"/>
    </source>
</evidence>
<keyword evidence="2" id="KW-0285">Flavoprotein</keyword>
<dbReference type="Gene3D" id="3.50.50.60">
    <property type="entry name" value="FAD/NAD(P)-binding domain"/>
    <property type="match status" value="1"/>
</dbReference>
<dbReference type="EMBL" id="JADOGI010000008">
    <property type="protein sequence ID" value="MBF8185027.1"/>
    <property type="molecule type" value="Genomic_DNA"/>
</dbReference>
<dbReference type="PANTHER" id="PTHR43004">
    <property type="entry name" value="TRK SYSTEM POTASSIUM UPTAKE PROTEIN"/>
    <property type="match status" value="1"/>
</dbReference>
<dbReference type="RefSeq" id="WP_195894010.1">
    <property type="nucleotide sequence ID" value="NZ_JADOGI010000008.1"/>
</dbReference>
<evidence type="ECO:0000313" key="5">
    <source>
        <dbReference type="EMBL" id="MBF8185027.1"/>
    </source>
</evidence>
<sequence length="481" mass="51846">MNDVVIVGAGPTGLMVACELALAGVSCTIVEKRGTDSAVTRAFGLHARALELLDARGMADELVARGNPLRTVHPGYATRVDFGRLDTRYPMLLIVPQSGTEEVLRERAAELGVEIVRNANVVGLSQDAESVRLTLADGTDLPARYVIGADGAHSTVRELLDVGFTGETYSMPMLLADVRVPGPGLPPINQVSAQGAIVAIPFGDGWFRVGAWLLNGDSEAGEASFAQIRDAFHRIAGTDYDMSEPRWFSRFAAERRQARDYRSGRVFLIGDAAHVSSPVGGQGMNTGIQDAVNLGWKLAAELRGWAPRWLLDTYHAERHPVGAAVLAMTDRLTRLVLAGSGIRLEINRRVMAALLRTGAGRRRILGTLSGLEIAYPPGEARPHPLAGRRAVDGPTDQGRLYEVLRDGRFVLLADDGVAAPWRDRVRQVRPLGRLGPRAALIRPDGYVAWAGDHDGIRAALVKWCGQADHPDPGDRPDRASA</sequence>
<keyword evidence="5" id="KW-0560">Oxidoreductase</keyword>
<dbReference type="InterPro" id="IPR002938">
    <property type="entry name" value="FAD-bd"/>
</dbReference>
<dbReference type="SUPFAM" id="SSF51905">
    <property type="entry name" value="FAD/NAD(P)-binding domain"/>
    <property type="match status" value="1"/>
</dbReference>
<organism evidence="5 6">
    <name type="scientific">Nonomuraea cypriaca</name>
    <dbReference type="NCBI Taxonomy" id="1187855"/>
    <lineage>
        <taxon>Bacteria</taxon>
        <taxon>Bacillati</taxon>
        <taxon>Actinomycetota</taxon>
        <taxon>Actinomycetes</taxon>
        <taxon>Streptosporangiales</taxon>
        <taxon>Streptosporangiaceae</taxon>
        <taxon>Nonomuraea</taxon>
    </lineage>
</organism>
<dbReference type="AlphaFoldDB" id="A0A931A900"/>
<comment type="caution">
    <text evidence="5">The sequence shown here is derived from an EMBL/GenBank/DDBJ whole genome shotgun (WGS) entry which is preliminary data.</text>
</comment>
<dbReference type="Gene3D" id="3.30.70.2450">
    <property type="match status" value="1"/>
</dbReference>
<keyword evidence="5" id="KW-0503">Monooxygenase</keyword>
<evidence type="ECO:0000256" key="3">
    <source>
        <dbReference type="ARBA" id="ARBA00022827"/>
    </source>
</evidence>
<evidence type="ECO:0000256" key="1">
    <source>
        <dbReference type="ARBA" id="ARBA00001974"/>
    </source>
</evidence>
<dbReference type="Pfam" id="PF21274">
    <property type="entry name" value="Rng_hyd_C"/>
    <property type="match status" value="1"/>
</dbReference>
<dbReference type="GO" id="GO:0071949">
    <property type="term" value="F:FAD binding"/>
    <property type="evidence" value="ECO:0007669"/>
    <property type="project" value="InterPro"/>
</dbReference>
<protein>
    <submittedName>
        <fullName evidence="5">FAD-dependent monooxygenase</fullName>
    </submittedName>
</protein>
<accession>A0A931A900</accession>
<evidence type="ECO:0000256" key="2">
    <source>
        <dbReference type="ARBA" id="ARBA00022630"/>
    </source>
</evidence>
<reference evidence="5" key="1">
    <citation type="submission" date="2020-11" db="EMBL/GenBank/DDBJ databases">
        <title>Whole-genome analyses of Nonomuraea sp. K274.</title>
        <authorList>
            <person name="Veyisoglu A."/>
        </authorList>
    </citation>
    <scope>NUCLEOTIDE SEQUENCE</scope>
    <source>
        <strain evidence="5">K274</strain>
    </source>
</reference>
<dbReference type="GO" id="GO:0016709">
    <property type="term" value="F:oxidoreductase activity, acting on paired donors, with incorporation or reduction of molecular oxygen, NAD(P)H as one donor, and incorporation of one atom of oxygen"/>
    <property type="evidence" value="ECO:0007669"/>
    <property type="project" value="UniProtKB-ARBA"/>
</dbReference>
<gene>
    <name evidence="5" type="ORF">ITP53_04595</name>
</gene>
<comment type="cofactor">
    <cofactor evidence="1">
        <name>FAD</name>
        <dbReference type="ChEBI" id="CHEBI:57692"/>
    </cofactor>
</comment>
<dbReference type="Proteomes" id="UP000605361">
    <property type="component" value="Unassembled WGS sequence"/>
</dbReference>
<dbReference type="Pfam" id="PF01494">
    <property type="entry name" value="FAD_binding_3"/>
    <property type="match status" value="1"/>
</dbReference>
<dbReference type="Gene3D" id="3.40.30.120">
    <property type="match status" value="1"/>
</dbReference>
<evidence type="ECO:0000259" key="4">
    <source>
        <dbReference type="Pfam" id="PF01494"/>
    </source>
</evidence>
<dbReference type="PANTHER" id="PTHR43004:SF19">
    <property type="entry name" value="BINDING MONOOXYGENASE, PUTATIVE (JCVI)-RELATED"/>
    <property type="match status" value="1"/>
</dbReference>
<keyword evidence="6" id="KW-1185">Reference proteome</keyword>
<proteinExistence type="predicted"/>
<dbReference type="InterPro" id="IPR036188">
    <property type="entry name" value="FAD/NAD-bd_sf"/>
</dbReference>
<dbReference type="PRINTS" id="PR00420">
    <property type="entry name" value="RNGMNOXGNASE"/>
</dbReference>